<name>A0ABM1GBY8_SOLPN</name>
<evidence type="ECO:0000313" key="3">
    <source>
        <dbReference type="RefSeq" id="XP_015068941.1"/>
    </source>
</evidence>
<evidence type="ECO:0000313" key="4">
    <source>
        <dbReference type="RefSeq" id="XP_015068942.1"/>
    </source>
</evidence>
<sequence length="243" mass="28108">MEQGQSRDGDSNTNAKRVYDSDDEMWAENRSKRLHDPLAMKNKNVLEPKKKLEEIPKKRRRKVTHVVSRPTLPKGMNYVIKKIPAHPLRFGATFNFDFVNKIKLSIKDECVEMFKKTIFGPYLDIPKCNFQGQITKCLLLLEVQHENKDVLHVRHANGNVLVFGMKEFAIVTGLKCKGNVKDFSYPNSTPSWLLQKYFPDCHTGITKSRLIQRFAMGNWETTQGIRGNGNIILHQYFPVMPSW</sequence>
<organism evidence="2 3">
    <name type="scientific">Solanum pennellii</name>
    <name type="common">Tomato</name>
    <name type="synonym">Lycopersicon pennellii</name>
    <dbReference type="NCBI Taxonomy" id="28526"/>
    <lineage>
        <taxon>Eukaryota</taxon>
        <taxon>Viridiplantae</taxon>
        <taxon>Streptophyta</taxon>
        <taxon>Embryophyta</taxon>
        <taxon>Tracheophyta</taxon>
        <taxon>Spermatophyta</taxon>
        <taxon>Magnoliopsida</taxon>
        <taxon>eudicotyledons</taxon>
        <taxon>Gunneridae</taxon>
        <taxon>Pentapetalae</taxon>
        <taxon>asterids</taxon>
        <taxon>lamiids</taxon>
        <taxon>Solanales</taxon>
        <taxon>Solanaceae</taxon>
        <taxon>Solanoideae</taxon>
        <taxon>Solaneae</taxon>
        <taxon>Solanum</taxon>
        <taxon>Solanum subgen. Lycopersicon</taxon>
    </lineage>
</organism>
<dbReference type="PANTHER" id="PTHR48449:SF1">
    <property type="entry name" value="DUF1985 DOMAIN-CONTAINING PROTEIN"/>
    <property type="match status" value="1"/>
</dbReference>
<dbReference type="PANTHER" id="PTHR48449">
    <property type="entry name" value="DUF1985 DOMAIN-CONTAINING PROTEIN"/>
    <property type="match status" value="1"/>
</dbReference>
<reference evidence="2" key="1">
    <citation type="journal article" date="2014" name="Nat. Genet.">
        <title>The genome of the stress-tolerant wild tomato species Solanum pennellii.</title>
        <authorList>
            <person name="Bolger A."/>
            <person name="Scossa F."/>
            <person name="Bolger M.E."/>
            <person name="Lanz C."/>
            <person name="Maumus F."/>
            <person name="Tohge T."/>
            <person name="Quesneville H."/>
            <person name="Alseekh S."/>
            <person name="Sorensen I."/>
            <person name="Lichtenstein G."/>
            <person name="Fich E.A."/>
            <person name="Conte M."/>
            <person name="Keller H."/>
            <person name="Schneeberger K."/>
            <person name="Schwacke R."/>
            <person name="Ofner I."/>
            <person name="Vrebalov J."/>
            <person name="Xu Y."/>
            <person name="Osorio S."/>
            <person name="Aflitos S.A."/>
            <person name="Schijlen E."/>
            <person name="Jimenez-Gomez J.M."/>
            <person name="Ryngajllo M."/>
            <person name="Kimura S."/>
            <person name="Kumar R."/>
            <person name="Koenig D."/>
            <person name="Headland L.R."/>
            <person name="Maloof J.N."/>
            <person name="Sinha N."/>
            <person name="van Ham R.C."/>
            <person name="Lankhorst R.K."/>
            <person name="Mao L."/>
            <person name="Vogel A."/>
            <person name="Arsova B."/>
            <person name="Panstruga R."/>
            <person name="Fei Z."/>
            <person name="Rose J.K."/>
            <person name="Zamir D."/>
            <person name="Carrari F."/>
            <person name="Giovannoni J.J."/>
            <person name="Weigel D."/>
            <person name="Usadel B."/>
            <person name="Fernie A.R."/>
        </authorList>
    </citation>
    <scope>NUCLEOTIDE SEQUENCE [LARGE SCALE GENOMIC DNA]</scope>
</reference>
<evidence type="ECO:0000313" key="2">
    <source>
        <dbReference type="Proteomes" id="UP000694930"/>
    </source>
</evidence>
<proteinExistence type="predicted"/>
<reference evidence="3 4" key="2">
    <citation type="submission" date="2025-05" db="UniProtKB">
        <authorList>
            <consortium name="RefSeq"/>
        </authorList>
    </citation>
    <scope>IDENTIFICATION</scope>
</reference>
<protein>
    <submittedName>
        <fullName evidence="3">Uncharacterized protein LOC107013575 isoform X1</fullName>
    </submittedName>
    <submittedName>
        <fullName evidence="4">Uncharacterized protein LOC107013577 isoform X1</fullName>
    </submittedName>
</protein>
<dbReference type="Proteomes" id="UP000694930">
    <property type="component" value="Chromosome 3"/>
</dbReference>
<dbReference type="RefSeq" id="XP_015068941.1">
    <property type="nucleotide sequence ID" value="XM_015213455.2"/>
</dbReference>
<feature type="compositionally biased region" description="Basic and acidic residues" evidence="1">
    <location>
        <begin position="1"/>
        <end position="10"/>
    </location>
</feature>
<dbReference type="RefSeq" id="XP_015068942.1">
    <property type="nucleotide sequence ID" value="XM_015213456.2"/>
</dbReference>
<dbReference type="GeneID" id="107013575"/>
<keyword evidence="2" id="KW-1185">Reference proteome</keyword>
<gene>
    <name evidence="3" type="primary">LOC107013575</name>
    <name evidence="4" type="synonym">LOC107013577</name>
</gene>
<dbReference type="GeneID" id="107013577"/>
<evidence type="ECO:0000256" key="1">
    <source>
        <dbReference type="SAM" id="MobiDB-lite"/>
    </source>
</evidence>
<feature type="region of interest" description="Disordered" evidence="1">
    <location>
        <begin position="1"/>
        <end position="23"/>
    </location>
</feature>
<accession>A0ABM1GBY8</accession>